<gene>
    <name evidence="1" type="ORF">ACFQGD_04295</name>
</gene>
<comment type="caution">
    <text evidence="1">The sequence shown here is derived from an EMBL/GenBank/DDBJ whole genome shotgun (WGS) entry which is preliminary data.</text>
</comment>
<keyword evidence="2" id="KW-1185">Reference proteome</keyword>
<protein>
    <submittedName>
        <fullName evidence="1">Uncharacterized protein</fullName>
    </submittedName>
</protein>
<proteinExistence type="predicted"/>
<organism evidence="1 2">
    <name type="scientific">Haloechinothrix salitolerans</name>
    <dbReference type="NCBI Taxonomy" id="926830"/>
    <lineage>
        <taxon>Bacteria</taxon>
        <taxon>Bacillati</taxon>
        <taxon>Actinomycetota</taxon>
        <taxon>Actinomycetes</taxon>
        <taxon>Pseudonocardiales</taxon>
        <taxon>Pseudonocardiaceae</taxon>
        <taxon>Haloechinothrix</taxon>
    </lineage>
</organism>
<accession>A0ABW2BVV9</accession>
<dbReference type="EMBL" id="JBHSXX010000001">
    <property type="protein sequence ID" value="MFC6866357.1"/>
    <property type="molecule type" value="Genomic_DNA"/>
</dbReference>
<reference evidence="2" key="1">
    <citation type="journal article" date="2019" name="Int. J. Syst. Evol. Microbiol.">
        <title>The Global Catalogue of Microorganisms (GCM) 10K type strain sequencing project: providing services to taxonomists for standard genome sequencing and annotation.</title>
        <authorList>
            <consortium name="The Broad Institute Genomics Platform"/>
            <consortium name="The Broad Institute Genome Sequencing Center for Infectious Disease"/>
            <person name="Wu L."/>
            <person name="Ma J."/>
        </authorList>
    </citation>
    <scope>NUCLEOTIDE SEQUENCE [LARGE SCALE GENOMIC DNA]</scope>
    <source>
        <strain evidence="2">KCTC 32255</strain>
    </source>
</reference>
<evidence type="ECO:0000313" key="1">
    <source>
        <dbReference type="EMBL" id="MFC6866357.1"/>
    </source>
</evidence>
<name>A0ABW2BVV9_9PSEU</name>
<dbReference type="RefSeq" id="WP_345401868.1">
    <property type="nucleotide sequence ID" value="NZ_BAABLA010000108.1"/>
</dbReference>
<evidence type="ECO:0000313" key="2">
    <source>
        <dbReference type="Proteomes" id="UP001596337"/>
    </source>
</evidence>
<dbReference type="Proteomes" id="UP001596337">
    <property type="component" value="Unassembled WGS sequence"/>
</dbReference>
<sequence length="163" mass="17767">MLIAYCTTCGSQLGQNDEKPMADVLAGLADEDGCLILGSADDPDAILCLRCTCAAWRGEPDSTRCATFVDGKWESWAGRSAAATAIRHSDVSDVVTVFQTYYDIAVVKLLNASQDDPRVMPDRERVRRVSDAIEQVDPQKIAEHVAWLCEVTVPGGEGRWTDC</sequence>